<evidence type="ECO:0000256" key="3">
    <source>
        <dbReference type="ARBA" id="ARBA00022989"/>
    </source>
</evidence>
<comment type="caution">
    <text evidence="7">The sequence shown here is derived from an EMBL/GenBank/DDBJ whole genome shotgun (WGS) entry which is preliminary data.</text>
</comment>
<dbReference type="Gene3D" id="1.20.1560.10">
    <property type="entry name" value="ABC transporter type 1, transmembrane domain"/>
    <property type="match status" value="1"/>
</dbReference>
<keyword evidence="2 5" id="KW-0812">Transmembrane</keyword>
<protein>
    <submittedName>
        <fullName evidence="7">Multidrug ABC transporter ATPase permease</fullName>
    </submittedName>
</protein>
<reference evidence="7 8" key="1">
    <citation type="journal article" date="2015" name="Genome Announc.">
        <title>Expanding the biotechnology potential of lactobacilli through comparative genomics of 213 strains and associated genera.</title>
        <authorList>
            <person name="Sun Z."/>
            <person name="Harris H.M."/>
            <person name="McCann A."/>
            <person name="Guo C."/>
            <person name="Argimon S."/>
            <person name="Zhang W."/>
            <person name="Yang X."/>
            <person name="Jeffery I.B."/>
            <person name="Cooney J.C."/>
            <person name="Kagawa T.F."/>
            <person name="Liu W."/>
            <person name="Song Y."/>
            <person name="Salvetti E."/>
            <person name="Wrobel A."/>
            <person name="Rasinkangas P."/>
            <person name="Parkhill J."/>
            <person name="Rea M.C."/>
            <person name="O'Sullivan O."/>
            <person name="Ritari J."/>
            <person name="Douillard F.P."/>
            <person name="Paul Ross R."/>
            <person name="Yang R."/>
            <person name="Briner A.E."/>
            <person name="Felis G.E."/>
            <person name="de Vos W.M."/>
            <person name="Barrangou R."/>
            <person name="Klaenhammer T.R."/>
            <person name="Caufield P.W."/>
            <person name="Cui Y."/>
            <person name="Zhang H."/>
            <person name="O'Toole P.W."/>
        </authorList>
    </citation>
    <scope>NUCLEOTIDE SEQUENCE [LARGE SCALE GENOMIC DNA]</scope>
    <source>
        <strain evidence="7 8">DSM 20178</strain>
    </source>
</reference>
<dbReference type="PROSITE" id="PS50929">
    <property type="entry name" value="ABC_TM1F"/>
    <property type="match status" value="1"/>
</dbReference>
<evidence type="ECO:0000256" key="4">
    <source>
        <dbReference type="ARBA" id="ARBA00023136"/>
    </source>
</evidence>
<comment type="subcellular location">
    <subcellularLocation>
        <location evidence="1">Cell membrane</location>
        <topology evidence="1">Multi-pass membrane protein</topology>
    </subcellularLocation>
</comment>
<feature type="domain" description="ABC transmembrane type-1" evidence="6">
    <location>
        <begin position="1"/>
        <end position="178"/>
    </location>
</feature>
<evidence type="ECO:0000313" key="7">
    <source>
        <dbReference type="EMBL" id="KRK10021.1"/>
    </source>
</evidence>
<dbReference type="PATRIC" id="fig|1423816.3.peg.2033"/>
<dbReference type="SUPFAM" id="SSF90123">
    <property type="entry name" value="ABC transporter transmembrane region"/>
    <property type="match status" value="1"/>
</dbReference>
<sequence>MHALLVWSAINFSVWGAFLLSNYFQVVFQEKLTQRIMVDIRDTISRKIVGSSYAQYHNKTTGEYLSEYVNDVGNIESNAIKKFFTLLSDGTTVVFSTITLAAYHLLFIPAILLLSVLMLRVPSRLSRPMTSATKTMSEDNAAFSNQVTNVLNGFDVLFNANKLGKLHDLIKSAAKKWV</sequence>
<feature type="transmembrane region" description="Helical" evidence="5">
    <location>
        <begin position="93"/>
        <end position="119"/>
    </location>
</feature>
<dbReference type="eggNOG" id="COG1132">
    <property type="taxonomic scope" value="Bacteria"/>
</dbReference>
<name>A0A0R1EL81_LACZE</name>
<evidence type="ECO:0000259" key="6">
    <source>
        <dbReference type="PROSITE" id="PS50929"/>
    </source>
</evidence>
<dbReference type="Proteomes" id="UP000051984">
    <property type="component" value="Unassembled WGS sequence"/>
</dbReference>
<dbReference type="GO" id="GO:0005524">
    <property type="term" value="F:ATP binding"/>
    <property type="evidence" value="ECO:0007669"/>
    <property type="project" value="InterPro"/>
</dbReference>
<evidence type="ECO:0000256" key="5">
    <source>
        <dbReference type="SAM" id="Phobius"/>
    </source>
</evidence>
<dbReference type="InterPro" id="IPR036640">
    <property type="entry name" value="ABC1_TM_sf"/>
</dbReference>
<proteinExistence type="predicted"/>
<keyword evidence="4 5" id="KW-0472">Membrane</keyword>
<accession>A0A0R1EL81</accession>
<evidence type="ECO:0000256" key="2">
    <source>
        <dbReference type="ARBA" id="ARBA00022692"/>
    </source>
</evidence>
<gene>
    <name evidence="7" type="ORF">FD51_GL001955</name>
</gene>
<organism evidence="7 8">
    <name type="scientific">Lacticaseibacillus zeae DSM 20178 = KCTC 3804</name>
    <dbReference type="NCBI Taxonomy" id="1423816"/>
    <lineage>
        <taxon>Bacteria</taxon>
        <taxon>Bacillati</taxon>
        <taxon>Bacillota</taxon>
        <taxon>Bacilli</taxon>
        <taxon>Lactobacillales</taxon>
        <taxon>Lactobacillaceae</taxon>
        <taxon>Lacticaseibacillus</taxon>
    </lineage>
</organism>
<dbReference type="GO" id="GO:0005886">
    <property type="term" value="C:plasma membrane"/>
    <property type="evidence" value="ECO:0007669"/>
    <property type="project" value="UniProtKB-SubCell"/>
</dbReference>
<keyword evidence="3 5" id="KW-1133">Transmembrane helix</keyword>
<dbReference type="EMBL" id="AZCT01000026">
    <property type="protein sequence ID" value="KRK10021.1"/>
    <property type="molecule type" value="Genomic_DNA"/>
</dbReference>
<evidence type="ECO:0000313" key="8">
    <source>
        <dbReference type="Proteomes" id="UP000051984"/>
    </source>
</evidence>
<dbReference type="Pfam" id="PF00664">
    <property type="entry name" value="ABC_membrane"/>
    <property type="match status" value="1"/>
</dbReference>
<dbReference type="InterPro" id="IPR011527">
    <property type="entry name" value="ABC1_TM_dom"/>
</dbReference>
<evidence type="ECO:0000256" key="1">
    <source>
        <dbReference type="ARBA" id="ARBA00004651"/>
    </source>
</evidence>
<dbReference type="AlphaFoldDB" id="A0A0R1EL81"/>
<dbReference type="GO" id="GO:0140359">
    <property type="term" value="F:ABC-type transporter activity"/>
    <property type="evidence" value="ECO:0007669"/>
    <property type="project" value="InterPro"/>
</dbReference>